<dbReference type="InterPro" id="IPR027417">
    <property type="entry name" value="P-loop_NTPase"/>
</dbReference>
<sequence length="250" mass="27721">MFELQSVTKRYREAPALQDVTLVLPAAQTTVLVGPSGCGKTTLLKLLVGLLAPDTGNVKFDGEAVTRANVLLLRRRMGYVIQEGGLFPHLSARRNVTLMAEYLGWDAARTAARVDELAGLVRLPADLLARYPAQLSGGQRQRVALMRALMLDPEALLLDEPLGALDPLIRYDLQEELREIFRRLRKTVVMVTHDMAEAAFFGDRIALLRDGRIVQLGAADEFVRRPADPFVTRFLRAQRVAFDPSPSSES</sequence>
<evidence type="ECO:0000256" key="3">
    <source>
        <dbReference type="ARBA" id="ARBA00022741"/>
    </source>
</evidence>
<dbReference type="EMBL" id="AP014936">
    <property type="protein sequence ID" value="BAU47489.1"/>
    <property type="molecule type" value="Genomic_DNA"/>
</dbReference>
<evidence type="ECO:0000256" key="1">
    <source>
        <dbReference type="ARBA" id="ARBA00005417"/>
    </source>
</evidence>
<dbReference type="PANTHER" id="PTHR43117:SF4">
    <property type="entry name" value="OSMOPROTECTANT IMPORT ATP-BINDING PROTEIN OSMV"/>
    <property type="match status" value="1"/>
</dbReference>
<feature type="domain" description="ABC transporter" evidence="5">
    <location>
        <begin position="2"/>
        <end position="235"/>
    </location>
</feature>
<evidence type="ECO:0000259" key="5">
    <source>
        <dbReference type="PROSITE" id="PS50893"/>
    </source>
</evidence>
<dbReference type="SUPFAM" id="SSF52540">
    <property type="entry name" value="P-loop containing nucleoside triphosphate hydrolases"/>
    <property type="match status" value="1"/>
</dbReference>
<protein>
    <submittedName>
        <fullName evidence="6">ABC transporter ATP-binding protein</fullName>
    </submittedName>
</protein>
<keyword evidence="2" id="KW-0813">Transport</keyword>
<comment type="similarity">
    <text evidence="1">Belongs to the ABC transporter superfamily.</text>
</comment>
<keyword evidence="3" id="KW-0547">Nucleotide-binding</keyword>
<evidence type="ECO:0000256" key="2">
    <source>
        <dbReference type="ARBA" id="ARBA00022448"/>
    </source>
</evidence>
<dbReference type="Pfam" id="PF00005">
    <property type="entry name" value="ABC_tran"/>
    <property type="match status" value="1"/>
</dbReference>
<evidence type="ECO:0000313" key="6">
    <source>
        <dbReference type="EMBL" id="BAU47489.1"/>
    </source>
</evidence>
<dbReference type="KEGG" id="sva:SVA_0910"/>
<evidence type="ECO:0000313" key="7">
    <source>
        <dbReference type="Proteomes" id="UP000218899"/>
    </source>
</evidence>
<dbReference type="Gene3D" id="3.40.50.300">
    <property type="entry name" value="P-loop containing nucleotide triphosphate hydrolases"/>
    <property type="match status" value="1"/>
</dbReference>
<gene>
    <name evidence="6" type="ORF">SVA_0910</name>
</gene>
<proteinExistence type="inferred from homology"/>
<reference evidence="6 7" key="1">
    <citation type="submission" date="2015-08" db="EMBL/GenBank/DDBJ databases">
        <title>Complete genome sequence of Sulfurifustis variabilis.</title>
        <authorList>
            <person name="Miura A."/>
            <person name="Kojima H."/>
            <person name="Fukui M."/>
        </authorList>
    </citation>
    <scope>NUCLEOTIDE SEQUENCE [LARGE SCALE GENOMIC DNA]</scope>
    <source>
        <strain evidence="7">skN76</strain>
    </source>
</reference>
<dbReference type="InterPro" id="IPR003593">
    <property type="entry name" value="AAA+_ATPase"/>
</dbReference>
<evidence type="ECO:0000256" key="4">
    <source>
        <dbReference type="ARBA" id="ARBA00022840"/>
    </source>
</evidence>
<name>A0A1B4V1V6_9GAMM</name>
<keyword evidence="4 6" id="KW-0067">ATP-binding</keyword>
<dbReference type="RefSeq" id="WP_197703368.1">
    <property type="nucleotide sequence ID" value="NZ_AP014936.1"/>
</dbReference>
<dbReference type="InterPro" id="IPR003439">
    <property type="entry name" value="ABC_transporter-like_ATP-bd"/>
</dbReference>
<organism evidence="6 7">
    <name type="scientific">Sulfurifustis variabilis</name>
    <dbReference type="NCBI Taxonomy" id="1675686"/>
    <lineage>
        <taxon>Bacteria</taxon>
        <taxon>Pseudomonadati</taxon>
        <taxon>Pseudomonadota</taxon>
        <taxon>Gammaproteobacteria</taxon>
        <taxon>Acidiferrobacterales</taxon>
        <taxon>Acidiferrobacteraceae</taxon>
        <taxon>Sulfurifustis</taxon>
    </lineage>
</organism>
<dbReference type="Proteomes" id="UP000218899">
    <property type="component" value="Chromosome"/>
</dbReference>
<dbReference type="GO" id="GO:0016887">
    <property type="term" value="F:ATP hydrolysis activity"/>
    <property type="evidence" value="ECO:0007669"/>
    <property type="project" value="InterPro"/>
</dbReference>
<dbReference type="SMART" id="SM00382">
    <property type="entry name" value="AAA"/>
    <property type="match status" value="1"/>
</dbReference>
<dbReference type="PANTHER" id="PTHR43117">
    <property type="entry name" value="OSMOPROTECTANT IMPORT ATP-BINDING PROTEIN OSMV"/>
    <property type="match status" value="1"/>
</dbReference>
<keyword evidence="7" id="KW-1185">Reference proteome</keyword>
<dbReference type="GO" id="GO:0015697">
    <property type="term" value="P:quaternary ammonium group transport"/>
    <property type="evidence" value="ECO:0007669"/>
    <property type="project" value="UniProtKB-ARBA"/>
</dbReference>
<accession>A0A1B4V1V6</accession>
<dbReference type="AlphaFoldDB" id="A0A1B4V1V6"/>
<dbReference type="FunFam" id="3.40.50.300:FF:000425">
    <property type="entry name" value="Probable ABC transporter, ATP-binding subunit"/>
    <property type="match status" value="1"/>
</dbReference>
<dbReference type="PROSITE" id="PS50893">
    <property type="entry name" value="ABC_TRANSPORTER_2"/>
    <property type="match status" value="1"/>
</dbReference>
<dbReference type="GO" id="GO:0005524">
    <property type="term" value="F:ATP binding"/>
    <property type="evidence" value="ECO:0007669"/>
    <property type="project" value="UniProtKB-KW"/>
</dbReference>